<dbReference type="EMBL" id="AP018227">
    <property type="protein sequence ID" value="BAY87207.1"/>
    <property type="molecule type" value="Genomic_DNA"/>
</dbReference>
<accession>A0A1Z4M173</accession>
<organism evidence="2 3">
    <name type="scientific">Calothrix parasitica NIES-267</name>
    <dbReference type="NCBI Taxonomy" id="1973488"/>
    <lineage>
        <taxon>Bacteria</taxon>
        <taxon>Bacillati</taxon>
        <taxon>Cyanobacteriota</taxon>
        <taxon>Cyanophyceae</taxon>
        <taxon>Nostocales</taxon>
        <taxon>Calotrichaceae</taxon>
        <taxon>Calothrix</taxon>
    </lineage>
</organism>
<dbReference type="AlphaFoldDB" id="A0A1Z4M173"/>
<sequence length="98" mass="11414">MKFIAFVLVSLSLIFSFTFPANAAITCKDFDGHKICILNIKRSAKRYWNYRTTISIDGEKQPTEIYNCRSEYKIQNDGKLVRFEEDGVGNLICKYFKK</sequence>
<keyword evidence="1" id="KW-0732">Signal</keyword>
<feature type="chain" id="PRO_5012418979" description="C-type lysozyme inhibitor domain-containing protein" evidence="1">
    <location>
        <begin position="24"/>
        <end position="98"/>
    </location>
</feature>
<name>A0A1Z4M173_9CYAN</name>
<evidence type="ECO:0000256" key="1">
    <source>
        <dbReference type="SAM" id="SignalP"/>
    </source>
</evidence>
<dbReference type="OrthoDB" id="532473at2"/>
<evidence type="ECO:0008006" key="4">
    <source>
        <dbReference type="Google" id="ProtNLM"/>
    </source>
</evidence>
<gene>
    <name evidence="2" type="ORF">NIES267_67260</name>
</gene>
<proteinExistence type="predicted"/>
<dbReference type="Proteomes" id="UP000218418">
    <property type="component" value="Chromosome"/>
</dbReference>
<evidence type="ECO:0000313" key="2">
    <source>
        <dbReference type="EMBL" id="BAY87207.1"/>
    </source>
</evidence>
<protein>
    <recommendedName>
        <fullName evidence="4">C-type lysozyme inhibitor domain-containing protein</fullName>
    </recommendedName>
</protein>
<reference evidence="2 3" key="1">
    <citation type="submission" date="2017-06" db="EMBL/GenBank/DDBJ databases">
        <title>Genome sequencing of cyanobaciteial culture collection at National Institute for Environmental Studies (NIES).</title>
        <authorList>
            <person name="Hirose Y."/>
            <person name="Shimura Y."/>
            <person name="Fujisawa T."/>
            <person name="Nakamura Y."/>
            <person name="Kawachi M."/>
        </authorList>
    </citation>
    <scope>NUCLEOTIDE SEQUENCE [LARGE SCALE GENOMIC DNA]</scope>
    <source>
        <strain evidence="2 3">NIES-267</strain>
    </source>
</reference>
<evidence type="ECO:0000313" key="3">
    <source>
        <dbReference type="Proteomes" id="UP000218418"/>
    </source>
</evidence>
<feature type="signal peptide" evidence="1">
    <location>
        <begin position="1"/>
        <end position="23"/>
    </location>
</feature>
<keyword evidence="3" id="KW-1185">Reference proteome</keyword>